<feature type="chain" id="PRO_5041253098" description="SCP domain-containing protein" evidence="1">
    <location>
        <begin position="21"/>
        <end position="269"/>
    </location>
</feature>
<dbReference type="InterPro" id="IPR001283">
    <property type="entry name" value="CRISP-related"/>
</dbReference>
<comment type="caution">
    <text evidence="3">The sequence shown here is derived from an EMBL/GenBank/DDBJ whole genome shotgun (WGS) entry which is preliminary data.</text>
</comment>
<keyword evidence="4" id="KW-1185">Reference proteome</keyword>
<dbReference type="InterPro" id="IPR014044">
    <property type="entry name" value="CAP_dom"/>
</dbReference>
<dbReference type="InterPro" id="IPR035940">
    <property type="entry name" value="CAP_sf"/>
</dbReference>
<keyword evidence="1" id="KW-0732">Signal</keyword>
<evidence type="ECO:0000256" key="1">
    <source>
        <dbReference type="SAM" id="SignalP"/>
    </source>
</evidence>
<feature type="signal peptide" evidence="1">
    <location>
        <begin position="1"/>
        <end position="20"/>
    </location>
</feature>
<dbReference type="EMBL" id="CABFNP030001245">
    <property type="protein sequence ID" value="CAI6093186.1"/>
    <property type="molecule type" value="Genomic_DNA"/>
</dbReference>
<evidence type="ECO:0000313" key="4">
    <source>
        <dbReference type="Proteomes" id="UP001160390"/>
    </source>
</evidence>
<name>A0AA35MBJ1_9HYPO</name>
<dbReference type="InterPro" id="IPR018244">
    <property type="entry name" value="Allrgn_V5/Tpx1_CS"/>
</dbReference>
<dbReference type="Pfam" id="PF00188">
    <property type="entry name" value="CAP"/>
    <property type="match status" value="1"/>
</dbReference>
<sequence>MKLLHLYLTVVCHLSHPALSQPQQVVTVTVAAPIPSNEPEWRDSDRFTSAVLNSTNTYRSQHGAADVVWNDTLSDFADDYLDGGDCVFEHSGGPYGENLAMGYPNATASVEAWGNERDEYDFGRQGFDKETGHFTQLVWRNTTDVGCARRLCGSDGWFLACEYWPQGNVEGQYEAAVGRREGGAVGLVRSWGMVVAELVIEKSNEMDTYKRFDLELSTLYNILEKPSYPDIVTEQYTVNCFVLDVGVFKLHNASEEMGAANLEKSLEME</sequence>
<dbReference type="GO" id="GO:0005576">
    <property type="term" value="C:extracellular region"/>
    <property type="evidence" value="ECO:0007669"/>
    <property type="project" value="InterPro"/>
</dbReference>
<proteinExistence type="predicted"/>
<dbReference type="Proteomes" id="UP001160390">
    <property type="component" value="Unassembled WGS sequence"/>
</dbReference>
<dbReference type="SUPFAM" id="SSF55797">
    <property type="entry name" value="PR-1-like"/>
    <property type="match status" value="1"/>
</dbReference>
<dbReference type="PRINTS" id="PR00837">
    <property type="entry name" value="V5TPXLIKE"/>
</dbReference>
<accession>A0AA35MBJ1</accession>
<organism evidence="3 4">
    <name type="scientific">Clonostachys chloroleuca</name>
    <dbReference type="NCBI Taxonomy" id="1926264"/>
    <lineage>
        <taxon>Eukaryota</taxon>
        <taxon>Fungi</taxon>
        <taxon>Dikarya</taxon>
        <taxon>Ascomycota</taxon>
        <taxon>Pezizomycotina</taxon>
        <taxon>Sordariomycetes</taxon>
        <taxon>Hypocreomycetidae</taxon>
        <taxon>Hypocreales</taxon>
        <taxon>Bionectriaceae</taxon>
        <taxon>Clonostachys</taxon>
    </lineage>
</organism>
<dbReference type="SMART" id="SM00198">
    <property type="entry name" value="SCP"/>
    <property type="match status" value="1"/>
</dbReference>
<gene>
    <name evidence="3" type="ORF">CCHLO57077_00000250</name>
</gene>
<feature type="domain" description="SCP" evidence="2">
    <location>
        <begin position="46"/>
        <end position="171"/>
    </location>
</feature>
<reference evidence="3" key="1">
    <citation type="submission" date="2023-01" db="EMBL/GenBank/DDBJ databases">
        <authorList>
            <person name="Piombo E."/>
        </authorList>
    </citation>
    <scope>NUCLEOTIDE SEQUENCE</scope>
</reference>
<dbReference type="Gene3D" id="3.40.33.10">
    <property type="entry name" value="CAP"/>
    <property type="match status" value="1"/>
</dbReference>
<evidence type="ECO:0000259" key="2">
    <source>
        <dbReference type="SMART" id="SM00198"/>
    </source>
</evidence>
<evidence type="ECO:0000313" key="3">
    <source>
        <dbReference type="EMBL" id="CAI6093186.1"/>
    </source>
</evidence>
<dbReference type="PANTHER" id="PTHR10334">
    <property type="entry name" value="CYSTEINE-RICH SECRETORY PROTEIN-RELATED"/>
    <property type="match status" value="1"/>
</dbReference>
<protein>
    <recommendedName>
        <fullName evidence="2">SCP domain-containing protein</fullName>
    </recommendedName>
</protein>
<dbReference type="PROSITE" id="PS01009">
    <property type="entry name" value="CRISP_1"/>
    <property type="match status" value="1"/>
</dbReference>
<dbReference type="AlphaFoldDB" id="A0AA35MBJ1"/>